<evidence type="ECO:0008006" key="3">
    <source>
        <dbReference type="Google" id="ProtNLM"/>
    </source>
</evidence>
<dbReference type="Proteomes" id="UP000322658">
    <property type="component" value="Unassembled WGS sequence"/>
</dbReference>
<gene>
    <name evidence="1" type="ORF">F2Y07_12855</name>
</gene>
<dbReference type="AlphaFoldDB" id="A0A5B3GIV6"/>
<evidence type="ECO:0000313" key="2">
    <source>
        <dbReference type="Proteomes" id="UP000322658"/>
    </source>
</evidence>
<dbReference type="PROSITE" id="PS51257">
    <property type="entry name" value="PROKAR_LIPOPROTEIN"/>
    <property type="match status" value="1"/>
</dbReference>
<name>A0A5B3GIV6_9BACT</name>
<proteinExistence type="predicted"/>
<reference evidence="1 2" key="1">
    <citation type="journal article" date="2019" name="Nat. Med.">
        <title>A library of human gut bacterial isolates paired with longitudinal multiomics data enables mechanistic microbiome research.</title>
        <authorList>
            <person name="Poyet M."/>
            <person name="Groussin M."/>
            <person name="Gibbons S.M."/>
            <person name="Avila-Pacheco J."/>
            <person name="Jiang X."/>
            <person name="Kearney S.M."/>
            <person name="Perrotta A.R."/>
            <person name="Berdy B."/>
            <person name="Zhao S."/>
            <person name="Lieberman T.D."/>
            <person name="Swanson P.K."/>
            <person name="Smith M."/>
            <person name="Roesemann S."/>
            <person name="Alexander J.E."/>
            <person name="Rich S.A."/>
            <person name="Livny J."/>
            <person name="Vlamakis H."/>
            <person name="Clish C."/>
            <person name="Bullock K."/>
            <person name="Deik A."/>
            <person name="Scott J."/>
            <person name="Pierce K.A."/>
            <person name="Xavier R.J."/>
            <person name="Alm E.J."/>
        </authorList>
    </citation>
    <scope>NUCLEOTIDE SEQUENCE [LARGE SCALE GENOMIC DNA]</scope>
    <source>
        <strain evidence="1 2">BIOML-A1</strain>
    </source>
</reference>
<accession>A0A5B3GIV6</accession>
<evidence type="ECO:0000313" key="1">
    <source>
        <dbReference type="EMBL" id="KAA2373266.1"/>
    </source>
</evidence>
<dbReference type="RefSeq" id="WP_149886149.1">
    <property type="nucleotide sequence ID" value="NZ_VVXJ01000036.1"/>
</dbReference>
<sequence>MMKNCILILALLSAGCGNRMVTENIGEQISQYQIWLDSLSKADTIFDGKKFDYMFLPYNDDGIYHIIYRDSINGYHVKGILHHLQLTHESCEAILSFSRQGVEFTIVHPYFKITPQQLDKITSEFGKTRHNFFTINRKELGFYLDYTIDKTDTAFLKKSVPFFFKDVDFDGEEELVLRFPNQGQRLLNLYQVWDCGLKHNEPFNDFDDFTIFDTNRKEITIQYYGGVSTWTQKYYRLEDREMTLYKLIKSREYLEPAYKTVISVYKKIGNEMILVDTLLRDTFFKGYIK</sequence>
<dbReference type="EMBL" id="VVXJ01000036">
    <property type="protein sequence ID" value="KAA2373266.1"/>
    <property type="molecule type" value="Genomic_DNA"/>
</dbReference>
<comment type="caution">
    <text evidence="1">The sequence shown here is derived from an EMBL/GenBank/DDBJ whole genome shotgun (WGS) entry which is preliminary data.</text>
</comment>
<organism evidence="1 2">
    <name type="scientific">Alistipes shahii</name>
    <dbReference type="NCBI Taxonomy" id="328814"/>
    <lineage>
        <taxon>Bacteria</taxon>
        <taxon>Pseudomonadati</taxon>
        <taxon>Bacteroidota</taxon>
        <taxon>Bacteroidia</taxon>
        <taxon>Bacteroidales</taxon>
        <taxon>Rikenellaceae</taxon>
        <taxon>Alistipes</taxon>
    </lineage>
</organism>
<protein>
    <recommendedName>
        <fullName evidence="3">Lipoprotein</fullName>
    </recommendedName>
</protein>